<dbReference type="PANTHER" id="PTHR35506">
    <property type="entry name" value="OS02G0135600 PROTEIN"/>
    <property type="match status" value="1"/>
</dbReference>
<keyword evidence="4" id="KW-0131">Cell cycle</keyword>
<dbReference type="FunFam" id="1.10.238.10:FF:000070">
    <property type="entry name" value="Centrin-1"/>
    <property type="match status" value="1"/>
</dbReference>
<proteinExistence type="inferred from homology"/>
<evidence type="ECO:0000256" key="3">
    <source>
        <dbReference type="ARBA" id="ARBA00022737"/>
    </source>
</evidence>
<keyword evidence="4" id="KW-0498">Mitosis</keyword>
<comment type="function">
    <text evidence="6">This calcium-binding protein is found in the basal body complexes (the functional homolog of the centrosome in animal cell). In mitotic cells it is specifically associated with the poles of the mitotic spindles at the sites of the duplicated basal body complexes.</text>
</comment>
<dbReference type="PROSITE" id="PS00018">
    <property type="entry name" value="EF_HAND_1"/>
    <property type="match status" value="3"/>
</dbReference>
<dbReference type="InterPro" id="IPR018247">
    <property type="entry name" value="EF_Hand_1_Ca_BS"/>
</dbReference>
<evidence type="ECO:0000256" key="2">
    <source>
        <dbReference type="ARBA" id="ARBA00022723"/>
    </source>
</evidence>
<evidence type="ECO:0000256" key="7">
    <source>
        <dbReference type="ARBA" id="ARBA00039772"/>
    </source>
</evidence>
<accession>A0A176WPY9</accession>
<feature type="domain" description="EF-hand" evidence="9">
    <location>
        <begin position="383"/>
        <end position="418"/>
    </location>
</feature>
<feature type="domain" description="EF-hand" evidence="9">
    <location>
        <begin position="310"/>
        <end position="345"/>
    </location>
</feature>
<dbReference type="PROSITE" id="PS50222">
    <property type="entry name" value="EF_HAND_2"/>
    <property type="match status" value="4"/>
</dbReference>
<dbReference type="InterPro" id="IPR002048">
    <property type="entry name" value="EF_hand_dom"/>
</dbReference>
<feature type="domain" description="EF-hand" evidence="9">
    <location>
        <begin position="419"/>
        <end position="454"/>
    </location>
</feature>
<evidence type="ECO:0000256" key="6">
    <source>
        <dbReference type="ARBA" id="ARBA00037153"/>
    </source>
</evidence>
<evidence type="ECO:0000256" key="8">
    <source>
        <dbReference type="ARBA" id="ARBA00041736"/>
    </source>
</evidence>
<keyword evidence="4" id="KW-0132">Cell division</keyword>
<dbReference type="SUPFAM" id="SSF47473">
    <property type="entry name" value="EF-hand"/>
    <property type="match status" value="1"/>
</dbReference>
<dbReference type="Proteomes" id="UP000077202">
    <property type="component" value="Unassembled WGS sequence"/>
</dbReference>
<dbReference type="SMART" id="SM00054">
    <property type="entry name" value="EFh"/>
    <property type="match status" value="4"/>
</dbReference>
<keyword evidence="2" id="KW-0479">Metal-binding</keyword>
<dbReference type="AlphaFoldDB" id="A0A176WPY9"/>
<evidence type="ECO:0000313" key="10">
    <source>
        <dbReference type="EMBL" id="OAE35180.1"/>
    </source>
</evidence>
<evidence type="ECO:0000256" key="1">
    <source>
        <dbReference type="ARBA" id="ARBA00005253"/>
    </source>
</evidence>
<feature type="domain" description="EF-hand" evidence="9">
    <location>
        <begin position="346"/>
        <end position="381"/>
    </location>
</feature>
<dbReference type="Gene3D" id="1.10.238.10">
    <property type="entry name" value="EF-hand"/>
    <property type="match status" value="2"/>
</dbReference>
<dbReference type="PROSITE" id="PS00039">
    <property type="entry name" value="DEAD_ATP_HELICASE"/>
    <property type="match status" value="1"/>
</dbReference>
<dbReference type="Pfam" id="PF13499">
    <property type="entry name" value="EF-hand_7"/>
    <property type="match status" value="2"/>
</dbReference>
<evidence type="ECO:0000256" key="4">
    <source>
        <dbReference type="ARBA" id="ARBA00022776"/>
    </source>
</evidence>
<dbReference type="CDD" id="cd00051">
    <property type="entry name" value="EFh"/>
    <property type="match status" value="2"/>
</dbReference>
<comment type="caution">
    <text evidence="10">The sequence shown here is derived from an EMBL/GenBank/DDBJ whole genome shotgun (WGS) entry which is preliminary data.</text>
</comment>
<evidence type="ECO:0000259" key="9">
    <source>
        <dbReference type="PROSITE" id="PS50222"/>
    </source>
</evidence>
<dbReference type="GO" id="GO:0005509">
    <property type="term" value="F:calcium ion binding"/>
    <property type="evidence" value="ECO:0007669"/>
    <property type="project" value="InterPro"/>
</dbReference>
<keyword evidence="5" id="KW-0106">Calcium</keyword>
<protein>
    <recommendedName>
        <fullName evidence="7">Caltractin</fullName>
    </recommendedName>
    <alternativeName>
        <fullName evidence="8">Centrin</fullName>
    </alternativeName>
</protein>
<dbReference type="EMBL" id="LVLJ01000253">
    <property type="protein sequence ID" value="OAE35180.1"/>
    <property type="molecule type" value="Genomic_DNA"/>
</dbReference>
<sequence length="454" mass="50544">MADQPARALIIYGDGFMRHLALRHSNLHAIAAVGSCGFLALRSQASTVDEDERVVGELAQLLDLHDIHQKNAGIKDNCEQMPSMSERFMKIKAGMLSTCSRAAAFGEKAGFTLLDWQDGQDVASGSSSPSLAEPSATATRLLGLLDLHDPNGHEKLGDFELLLLHLKISQQNGAETEDELVDWTDKLLGAVLEQSQPGTNAGSHLYLLVVLGYGSVDASEDKVASLSPERSEPKLAEMMPRQSYTMKAAQIIEGIRDHHPLLAVYHLNAVTRRDEVDSFAFDEFKQNFRKGAGVARRDRNKGRTQGLTDEQKNEIREAFDLFDTDGSGTIDAKELKVAMRALGFEPKKEEIKKMIADIDKDGSGTIDFEEFLQMMTAKMGERDSKEEIMKAFRLFDDDETGKISFKNLKRVAKELGENMTDEELQEMIDEADRDGDGEINEDEFYRIMKKTSLF</sequence>
<dbReference type="PANTHER" id="PTHR35506:SF1">
    <property type="entry name" value="OS02G0135600 PROTEIN"/>
    <property type="match status" value="1"/>
</dbReference>
<reference evidence="10" key="1">
    <citation type="submission" date="2016-03" db="EMBL/GenBank/DDBJ databases">
        <title>Mechanisms controlling the formation of the plant cell surface in tip-growing cells are functionally conserved among land plants.</title>
        <authorList>
            <person name="Honkanen S."/>
            <person name="Jones V.A."/>
            <person name="Morieri G."/>
            <person name="Champion C."/>
            <person name="Hetherington A.J."/>
            <person name="Kelly S."/>
            <person name="Saint-Marcoux D."/>
            <person name="Proust H."/>
            <person name="Prescott H."/>
            <person name="Dolan L."/>
        </authorList>
    </citation>
    <scope>NUCLEOTIDE SEQUENCE [LARGE SCALE GENOMIC DNA]</scope>
    <source>
        <tissue evidence="10">Whole gametophyte</tissue>
    </source>
</reference>
<dbReference type="InterPro" id="IPR011992">
    <property type="entry name" value="EF-hand-dom_pair"/>
</dbReference>
<keyword evidence="11" id="KW-1185">Reference proteome</keyword>
<keyword evidence="3" id="KW-0677">Repeat</keyword>
<evidence type="ECO:0000256" key="5">
    <source>
        <dbReference type="ARBA" id="ARBA00022837"/>
    </source>
</evidence>
<comment type="similarity">
    <text evidence="1">Belongs to the centrin family.</text>
</comment>
<evidence type="ECO:0000313" key="11">
    <source>
        <dbReference type="Proteomes" id="UP000077202"/>
    </source>
</evidence>
<dbReference type="InterPro" id="IPR000629">
    <property type="entry name" value="RNA-helicase_DEAD-box_CS"/>
</dbReference>
<gene>
    <name evidence="10" type="ORF">AXG93_4461s1610</name>
</gene>
<dbReference type="FunFam" id="1.10.238.10:FF:000077">
    <property type="entry name" value="Centrin 1"/>
    <property type="match status" value="1"/>
</dbReference>
<name>A0A176WPY9_MARPO</name>
<organism evidence="10 11">
    <name type="scientific">Marchantia polymorpha subsp. ruderalis</name>
    <dbReference type="NCBI Taxonomy" id="1480154"/>
    <lineage>
        <taxon>Eukaryota</taxon>
        <taxon>Viridiplantae</taxon>
        <taxon>Streptophyta</taxon>
        <taxon>Embryophyta</taxon>
        <taxon>Marchantiophyta</taxon>
        <taxon>Marchantiopsida</taxon>
        <taxon>Marchantiidae</taxon>
        <taxon>Marchantiales</taxon>
        <taxon>Marchantiaceae</taxon>
        <taxon>Marchantia</taxon>
    </lineage>
</organism>